<feature type="region of interest" description="Disordered" evidence="1">
    <location>
        <begin position="220"/>
        <end position="257"/>
    </location>
</feature>
<evidence type="ECO:0008006" key="4">
    <source>
        <dbReference type="Google" id="ProtNLM"/>
    </source>
</evidence>
<dbReference type="OrthoDB" id="10503500at2759"/>
<dbReference type="HOGENOM" id="CLU_897637_0_0_1"/>
<reference evidence="2 3" key="1">
    <citation type="journal article" date="2010" name="Science">
        <title>Pathogenicity determinants in smut fungi revealed by genome comparison.</title>
        <authorList>
            <person name="Schirawski J."/>
            <person name="Mannhaupt G."/>
            <person name="Muench K."/>
            <person name="Brefort T."/>
            <person name="Schipper K."/>
            <person name="Doehlemann G."/>
            <person name="Di Stasio M."/>
            <person name="Roessel N."/>
            <person name="Mendoza-Mendoza A."/>
            <person name="Pester D."/>
            <person name="Mueller O."/>
            <person name="Winterberg B."/>
            <person name="Meyer E."/>
            <person name="Ghareeb H."/>
            <person name="Wollenberg T."/>
            <person name="Muensterkoetter M."/>
            <person name="Wong P."/>
            <person name="Walter M."/>
            <person name="Stukenbrock E."/>
            <person name="Gueldener U."/>
            <person name="Kahmann R."/>
        </authorList>
    </citation>
    <scope>NUCLEOTIDE SEQUENCE [LARGE SCALE GENOMIC DNA]</scope>
    <source>
        <strain evidence="3">SRZ2</strain>
    </source>
</reference>
<feature type="compositionally biased region" description="Polar residues" evidence="1">
    <location>
        <begin position="220"/>
        <end position="252"/>
    </location>
</feature>
<evidence type="ECO:0000256" key="1">
    <source>
        <dbReference type="SAM" id="MobiDB-lite"/>
    </source>
</evidence>
<feature type="compositionally biased region" description="Low complexity" evidence="1">
    <location>
        <begin position="14"/>
        <end position="24"/>
    </location>
</feature>
<organism evidence="2 3">
    <name type="scientific">Sporisorium reilianum (strain SRZ2)</name>
    <name type="common">Maize head smut fungus</name>
    <dbReference type="NCBI Taxonomy" id="999809"/>
    <lineage>
        <taxon>Eukaryota</taxon>
        <taxon>Fungi</taxon>
        <taxon>Dikarya</taxon>
        <taxon>Basidiomycota</taxon>
        <taxon>Ustilaginomycotina</taxon>
        <taxon>Ustilaginomycetes</taxon>
        <taxon>Ustilaginales</taxon>
        <taxon>Ustilaginaceae</taxon>
        <taxon>Sporisorium</taxon>
    </lineage>
</organism>
<dbReference type="Proteomes" id="UP000008867">
    <property type="component" value="Chromosome 6"/>
</dbReference>
<dbReference type="EMBL" id="FQ311471">
    <property type="protein sequence ID" value="CBQ73104.1"/>
    <property type="molecule type" value="Genomic_DNA"/>
</dbReference>
<feature type="region of interest" description="Disordered" evidence="1">
    <location>
        <begin position="1"/>
        <end position="28"/>
    </location>
</feature>
<gene>
    <name evidence="2" type="ORF">sr02163</name>
</gene>
<name>E7A0U7_SPORE</name>
<dbReference type="AlphaFoldDB" id="E7A0U7"/>
<protein>
    <recommendedName>
        <fullName evidence="4">Myb/SANT-like domain-containing protein</fullName>
    </recommendedName>
</protein>
<keyword evidence="3" id="KW-1185">Reference proteome</keyword>
<evidence type="ECO:0000313" key="3">
    <source>
        <dbReference type="Proteomes" id="UP000008867"/>
    </source>
</evidence>
<dbReference type="VEuPathDB" id="FungiDB:sr02163"/>
<sequence length="310" mass="34899">MSAQQHPEHIFTVTPTTPSSQQQPGKRKHVEWTKVEEVCLVEILSENVDWAVVLIHNHSNDRVRVATKTGIAKEIGLRLRQHDPPDLKTVIQKVKQLKDRFKKWFKTMSQTGQGFLLAELHADSQLLRDRNRIIVEEPWFDMFHKLYIDWQPADSPDIFTGGFSQLWSASTSFGIQNLQLNSNVSGNSQQVEEASDEEDLTCSLGEISSLPSLNTLAEASQSPLPSISARNRSQSAISSNRSTSQLSRGSSLQKKRPYSIFQDSQIESITQSQQHISDNNLEAIRIQNEQQRELCQAGACLYGEDDGKDG</sequence>
<proteinExistence type="predicted"/>
<accession>E7A0U7</accession>
<evidence type="ECO:0000313" key="2">
    <source>
        <dbReference type="EMBL" id="CBQ73104.1"/>
    </source>
</evidence>